<evidence type="ECO:0000313" key="3">
    <source>
        <dbReference type="Proteomes" id="UP001590951"/>
    </source>
</evidence>
<protein>
    <submittedName>
        <fullName evidence="2">Uncharacterized protein</fullName>
    </submittedName>
</protein>
<keyword evidence="3" id="KW-1185">Reference proteome</keyword>
<feature type="signal peptide" evidence="1">
    <location>
        <begin position="1"/>
        <end position="20"/>
    </location>
</feature>
<sequence>MVWPESLISCLVLFTHLASTLTLTQPSNSSSQPNELYNCIRAELPARNRPQFTDCVRAIRTLPLSSKIGHFHTRGANDIYKLPVIKTMGTCNVTVRLASIVAGDEGTWRGVEWKAEMLNLACVDGASGRFGGYANTGVAKRIRITLIGTRVDGGDDVGGGEVAME</sequence>
<comment type="caution">
    <text evidence="2">The sequence shown here is derived from an EMBL/GenBank/DDBJ whole genome shotgun (WGS) entry which is preliminary data.</text>
</comment>
<evidence type="ECO:0000313" key="2">
    <source>
        <dbReference type="EMBL" id="KAL2055659.1"/>
    </source>
</evidence>
<dbReference type="EMBL" id="JBHFEH010000010">
    <property type="protein sequence ID" value="KAL2055659.1"/>
    <property type="molecule type" value="Genomic_DNA"/>
</dbReference>
<reference evidence="2 3" key="1">
    <citation type="submission" date="2024-09" db="EMBL/GenBank/DDBJ databases">
        <title>Rethinking Asexuality: The Enigmatic Case of Functional Sexual Genes in Lepraria (Stereocaulaceae).</title>
        <authorList>
            <person name="Doellman M."/>
            <person name="Sun Y."/>
            <person name="Barcenas-Pena A."/>
            <person name="Lumbsch H.T."/>
            <person name="Grewe F."/>
        </authorList>
    </citation>
    <scope>NUCLEOTIDE SEQUENCE [LARGE SCALE GENOMIC DNA]</scope>
    <source>
        <strain evidence="2 3">Grewe 0041</strain>
    </source>
</reference>
<feature type="chain" id="PRO_5045635670" evidence="1">
    <location>
        <begin position="21"/>
        <end position="165"/>
    </location>
</feature>
<gene>
    <name evidence="2" type="ORF">ABVK25_003901</name>
</gene>
<proteinExistence type="predicted"/>
<organism evidence="2 3">
    <name type="scientific">Lepraria finkii</name>
    <dbReference type="NCBI Taxonomy" id="1340010"/>
    <lineage>
        <taxon>Eukaryota</taxon>
        <taxon>Fungi</taxon>
        <taxon>Dikarya</taxon>
        <taxon>Ascomycota</taxon>
        <taxon>Pezizomycotina</taxon>
        <taxon>Lecanoromycetes</taxon>
        <taxon>OSLEUM clade</taxon>
        <taxon>Lecanoromycetidae</taxon>
        <taxon>Lecanorales</taxon>
        <taxon>Lecanorineae</taxon>
        <taxon>Stereocaulaceae</taxon>
        <taxon>Lepraria</taxon>
    </lineage>
</organism>
<keyword evidence="1" id="KW-0732">Signal</keyword>
<evidence type="ECO:0000256" key="1">
    <source>
        <dbReference type="SAM" id="SignalP"/>
    </source>
</evidence>
<name>A0ABR4BCT7_9LECA</name>
<dbReference type="Proteomes" id="UP001590951">
    <property type="component" value="Unassembled WGS sequence"/>
</dbReference>
<accession>A0ABR4BCT7</accession>